<accession>A0AAU0UJA7</accession>
<keyword evidence="1" id="KW-1133">Transmembrane helix</keyword>
<evidence type="ECO:0000313" key="3">
    <source>
        <dbReference type="EMBL" id="WRO20874.1"/>
    </source>
</evidence>
<keyword evidence="4" id="KW-1185">Reference proteome</keyword>
<feature type="transmembrane region" description="Helical" evidence="1">
    <location>
        <begin position="35"/>
        <end position="59"/>
    </location>
</feature>
<dbReference type="Proteomes" id="UP001329915">
    <property type="component" value="Chromosome"/>
</dbReference>
<dbReference type="Pfam" id="PF09835">
    <property type="entry name" value="DUF2062"/>
    <property type="match status" value="1"/>
</dbReference>
<dbReference type="EMBL" id="CP121694">
    <property type="protein sequence ID" value="WRO20874.1"/>
    <property type="molecule type" value="Genomic_DNA"/>
</dbReference>
<keyword evidence="1" id="KW-0472">Membrane</keyword>
<proteinExistence type="predicted"/>
<reference evidence="3 4" key="1">
    <citation type="submission" date="2023-04" db="EMBL/GenBank/DDBJ databases">
        <authorList>
            <person name="Hsu D."/>
        </authorList>
    </citation>
    <scope>NUCLEOTIDE SEQUENCE [LARGE SCALE GENOMIC DNA]</scope>
    <source>
        <strain evidence="3 4">MK1</strain>
    </source>
</reference>
<name>A0AAU0UJA7_9FIRM</name>
<feature type="transmembrane region" description="Helical" evidence="1">
    <location>
        <begin position="71"/>
        <end position="89"/>
    </location>
</feature>
<dbReference type="InterPro" id="IPR018639">
    <property type="entry name" value="DUF2062"/>
</dbReference>
<feature type="transmembrane region" description="Helical" evidence="1">
    <location>
        <begin position="147"/>
        <end position="170"/>
    </location>
</feature>
<protein>
    <submittedName>
        <fullName evidence="3">DUF2062 domain-containing protein</fullName>
    </submittedName>
</protein>
<sequence>MKTFIKNATIWSFVVDMKLPFSYLKKLKKASNQPYAVAVGMAIGIFWNFIPSLGVGVVLSGVTAKLMRSSSIMAVSTNISTAIFIPFFYTLNYLTGTMVIGANPTNTEVQSQLEHSLGQSLGNMETVIDQPASFFSWFQVKSISLDFIVGSLINATVAALITTAIIWFVLKSIKRTKRTKKKQPVRMSLH</sequence>
<evidence type="ECO:0000313" key="4">
    <source>
        <dbReference type="Proteomes" id="UP001329915"/>
    </source>
</evidence>
<gene>
    <name evidence="3" type="ORF">MFMK1_000664</name>
</gene>
<evidence type="ECO:0000259" key="2">
    <source>
        <dbReference type="Pfam" id="PF09835"/>
    </source>
</evidence>
<dbReference type="RefSeq" id="WP_366923752.1">
    <property type="nucleotide sequence ID" value="NZ_CP121694.1"/>
</dbReference>
<organism evidence="3 4">
    <name type="scientific">Metallumcola ferriviriculae</name>
    <dbReference type="NCBI Taxonomy" id="3039180"/>
    <lineage>
        <taxon>Bacteria</taxon>
        <taxon>Bacillati</taxon>
        <taxon>Bacillota</taxon>
        <taxon>Clostridia</taxon>
        <taxon>Neomoorellales</taxon>
        <taxon>Desulfitibacteraceae</taxon>
        <taxon>Metallumcola</taxon>
    </lineage>
</organism>
<dbReference type="KEGG" id="dbc:MFMK1_000664"/>
<keyword evidence="1" id="KW-0812">Transmembrane</keyword>
<dbReference type="AlphaFoldDB" id="A0AAU0UJA7"/>
<evidence type="ECO:0000256" key="1">
    <source>
        <dbReference type="SAM" id="Phobius"/>
    </source>
</evidence>
<feature type="domain" description="DUF2062" evidence="2">
    <location>
        <begin position="23"/>
        <end position="177"/>
    </location>
</feature>
<dbReference type="PANTHER" id="PTHR40547:SF1">
    <property type="entry name" value="SLL0298 PROTEIN"/>
    <property type="match status" value="1"/>
</dbReference>
<dbReference type="PANTHER" id="PTHR40547">
    <property type="entry name" value="SLL0298 PROTEIN"/>
    <property type="match status" value="1"/>
</dbReference>